<organism evidence="2 3">
    <name type="scientific">Allocatelliglobosispora scoriae</name>
    <dbReference type="NCBI Taxonomy" id="643052"/>
    <lineage>
        <taxon>Bacteria</taxon>
        <taxon>Bacillati</taxon>
        <taxon>Actinomycetota</taxon>
        <taxon>Actinomycetes</taxon>
        <taxon>Micromonosporales</taxon>
        <taxon>Micromonosporaceae</taxon>
        <taxon>Allocatelliglobosispora</taxon>
    </lineage>
</organism>
<dbReference type="RefSeq" id="WP_184841934.1">
    <property type="nucleotide sequence ID" value="NZ_JACHMN010000003.1"/>
</dbReference>
<keyword evidence="3" id="KW-1185">Reference proteome</keyword>
<proteinExistence type="predicted"/>
<feature type="region of interest" description="Disordered" evidence="1">
    <location>
        <begin position="1"/>
        <end position="43"/>
    </location>
</feature>
<evidence type="ECO:0000313" key="2">
    <source>
        <dbReference type="EMBL" id="MBB5872383.1"/>
    </source>
</evidence>
<evidence type="ECO:0000256" key="1">
    <source>
        <dbReference type="SAM" id="MobiDB-lite"/>
    </source>
</evidence>
<accession>A0A841BZR8</accession>
<gene>
    <name evidence="2" type="ORF">F4553_005817</name>
</gene>
<dbReference type="Proteomes" id="UP000587527">
    <property type="component" value="Unassembled WGS sequence"/>
</dbReference>
<reference evidence="2 3" key="1">
    <citation type="submission" date="2020-08" db="EMBL/GenBank/DDBJ databases">
        <title>Sequencing the genomes of 1000 actinobacteria strains.</title>
        <authorList>
            <person name="Klenk H.-P."/>
        </authorList>
    </citation>
    <scope>NUCLEOTIDE SEQUENCE [LARGE SCALE GENOMIC DNA]</scope>
    <source>
        <strain evidence="2 3">DSM 45362</strain>
    </source>
</reference>
<sequence length="527" mass="55724">MLTLSVAMGGCADEPAPPAPQPGPTLAATSAPPPADPPSVSVVSDKTTTLDLDGGAHLIIPPGAMKAGAKVSATYHDLPKGSFDGIKPVSPPVELISEPDDAIHGLLTLEFPVPFEDVPAGVDPAVWFGISTYDAKTSTWKPFAANYDAARHMVVALIPHFSWWNPFSWDLGKLWNNVSQKFGEFIDTRSGPAKCSGSAPDWAAKLTGISNEANTPVRACAHSQGDLLVVEMVNNRPYGQVVHLSGEVSWARHDEPSAIDGVLRAAFVDSQVDDGDLYLPPLTHGSIGIKRPASSSTAMSFHAGPSGLTIGTDLVFVVFNAVGVVNALKNLPSFKDCRIPGIKDVLKDLRPGTLRDFAVAVFQCIRDAFTKEVTEGRIAKSKLDLLAAAWGVLSKANVVANAVQLGSDLLWNIVDLLGDWRNNQNSGLGNGFSIAARITGPSPATRWVYRVAGTDGVELTVRSEPRVTGTPLGALQEGAAITIVCQTYGDSVNGSEIWDKLSSGGYVADWYTSTPIAGRFVPGIPRC</sequence>
<evidence type="ECO:0008006" key="4">
    <source>
        <dbReference type="Google" id="ProtNLM"/>
    </source>
</evidence>
<dbReference type="EMBL" id="JACHMN010000003">
    <property type="protein sequence ID" value="MBB5872383.1"/>
    <property type="molecule type" value="Genomic_DNA"/>
</dbReference>
<evidence type="ECO:0000313" key="3">
    <source>
        <dbReference type="Proteomes" id="UP000587527"/>
    </source>
</evidence>
<protein>
    <recommendedName>
        <fullName evidence="4">SH3 domain-containing protein</fullName>
    </recommendedName>
</protein>
<comment type="caution">
    <text evidence="2">The sequence shown here is derived from an EMBL/GenBank/DDBJ whole genome shotgun (WGS) entry which is preliminary data.</text>
</comment>
<dbReference type="AlphaFoldDB" id="A0A841BZR8"/>
<name>A0A841BZR8_9ACTN</name>